<dbReference type="EMBL" id="OX596090">
    <property type="protein sequence ID" value="CAN0544420.1"/>
    <property type="molecule type" value="Genomic_DNA"/>
</dbReference>
<name>A0AC60A1T9_RANTA</name>
<evidence type="ECO:0000313" key="2">
    <source>
        <dbReference type="Proteomes" id="UP001162501"/>
    </source>
</evidence>
<organism evidence="1 2">
    <name type="scientific">Rangifer tarandus platyrhynchus</name>
    <name type="common">Svalbard reindeer</name>
    <dbReference type="NCBI Taxonomy" id="3082113"/>
    <lineage>
        <taxon>Eukaryota</taxon>
        <taxon>Metazoa</taxon>
        <taxon>Chordata</taxon>
        <taxon>Craniata</taxon>
        <taxon>Vertebrata</taxon>
        <taxon>Euteleostomi</taxon>
        <taxon>Mammalia</taxon>
        <taxon>Eutheria</taxon>
        <taxon>Laurasiatheria</taxon>
        <taxon>Artiodactyla</taxon>
        <taxon>Ruminantia</taxon>
        <taxon>Pecora</taxon>
        <taxon>Cervidae</taxon>
        <taxon>Odocoileinae</taxon>
        <taxon>Rangifer</taxon>
    </lineage>
</organism>
<feature type="non-terminal residue" evidence="1">
    <location>
        <position position="191"/>
    </location>
</feature>
<gene>
    <name evidence="1" type="ORF">MRATA1EN22A_LOCUS25817</name>
</gene>
<dbReference type="Proteomes" id="UP001162501">
    <property type="component" value="Chromosome 6"/>
</dbReference>
<accession>A0AC60A1T9</accession>
<reference evidence="1" key="2">
    <citation type="submission" date="2025-03" db="EMBL/GenBank/DDBJ databases">
        <authorList>
            <consortium name="ELIXIR-Norway"/>
            <consortium name="Elixir Norway"/>
        </authorList>
    </citation>
    <scope>NUCLEOTIDE SEQUENCE</scope>
</reference>
<proteinExistence type="predicted"/>
<evidence type="ECO:0000313" key="1">
    <source>
        <dbReference type="EMBL" id="CAN0544420.1"/>
    </source>
</evidence>
<sequence>MGKSYANSALPRANQGSPSARPRDWLAPREEGPERPGIPALRIQVHAGLPPARTTRAHPHAACSRSAPYRRSEHKRVRVCVCVRARAAPFDRPIPAPLPGILSQTPAIGNKQKMQAAAKAGVAPDRSKNQPLESAGVPERLARGGARARARSPWPGGQHRAATLRGACLSGGEGDTSPQEGRMAAARPGSR</sequence>
<protein>
    <submittedName>
        <fullName evidence="1">Uncharacterized protein</fullName>
    </submittedName>
</protein>
<reference evidence="1" key="1">
    <citation type="submission" date="2023-05" db="EMBL/GenBank/DDBJ databases">
        <authorList>
            <consortium name="ELIXIR-Norway"/>
        </authorList>
    </citation>
    <scope>NUCLEOTIDE SEQUENCE</scope>
</reference>